<name>A0A063X7X8_BACIU</name>
<dbReference type="NCBIfam" id="NF041554">
    <property type="entry name" value="SA1362_fam"/>
    <property type="match status" value="1"/>
</dbReference>
<feature type="compositionally biased region" description="Basic residues" evidence="1">
    <location>
        <begin position="66"/>
        <end position="92"/>
    </location>
</feature>
<evidence type="ECO:0000313" key="7">
    <source>
        <dbReference type="EMBL" id="WHM22032.1"/>
    </source>
</evidence>
<accession>A0A063X7X8</accession>
<evidence type="ECO:0000313" key="6">
    <source>
        <dbReference type="EMBL" id="WEY83063.1"/>
    </source>
</evidence>
<evidence type="ECO:0000313" key="4">
    <source>
        <dbReference type="EMBL" id="KZD91702.1"/>
    </source>
</evidence>
<proteinExistence type="predicted"/>
<evidence type="ECO:0000313" key="9">
    <source>
        <dbReference type="Proteomes" id="UP000076442"/>
    </source>
</evidence>
<dbReference type="EMBL" id="CP120576">
    <property type="protein sequence ID" value="WEY83063.1"/>
    <property type="molecule type" value="Genomic_DNA"/>
</dbReference>
<evidence type="ECO:0000256" key="1">
    <source>
        <dbReference type="SAM" id="MobiDB-lite"/>
    </source>
</evidence>
<reference evidence="3 8" key="1">
    <citation type="submission" date="2014-12" db="EMBL/GenBank/DDBJ databases">
        <title>Comparative genome analysis of Bacillus coagulans HM-08, Clostridium butyricum HM-68, Bacillus subtilis HM-66 and Bacillus licheniformis BL-09.</title>
        <authorList>
            <person name="Zhang H."/>
        </authorList>
    </citation>
    <scope>NUCLEOTIDE SEQUENCE [LARGE SCALE GENOMIC DNA]</scope>
    <source>
        <strain evidence="3 8">HM-66</strain>
    </source>
</reference>
<organism evidence="3 8">
    <name type="scientific">Bacillus subtilis</name>
    <dbReference type="NCBI Taxonomy" id="1423"/>
    <lineage>
        <taxon>Bacteria</taxon>
        <taxon>Bacillati</taxon>
        <taxon>Bacillota</taxon>
        <taxon>Bacilli</taxon>
        <taxon>Bacillales</taxon>
        <taxon>Bacillaceae</taxon>
        <taxon>Bacillus</taxon>
    </lineage>
</organism>
<dbReference type="Proteomes" id="UP000032247">
    <property type="component" value="Unassembled WGS sequence"/>
</dbReference>
<reference evidence="7" key="5">
    <citation type="submission" date="2023-05" db="EMBL/GenBank/DDBJ databases">
        <title>Complete genome sequence of Bacillus subtilis SRCM117797 isolated from Soybean paste.</title>
        <authorList>
            <person name="Abraha H.B."/>
            <person name="Kim K.-P."/>
            <person name="Ryu M.-S."/>
            <person name="Jeong D.-Y."/>
        </authorList>
    </citation>
    <scope>NUCLEOTIDE SEQUENCE</scope>
    <source>
        <strain evidence="7">SRCM117797</strain>
    </source>
</reference>
<keyword evidence="2" id="KW-0472">Membrane</keyword>
<dbReference type="Proteomes" id="UP000076442">
    <property type="component" value="Unassembled WGS sequence"/>
</dbReference>
<gene>
    <name evidence="6" type="primary">yqhP</name>
    <name evidence="4" type="ORF">B4122_2344</name>
    <name evidence="5" type="ORF">J5227_00870</name>
    <name evidence="6" type="ORF">P5633_11450</name>
    <name evidence="7" type="ORF">QL281_02700</name>
    <name evidence="3" type="ORF">SC09_Contig24orf00680</name>
</gene>
<dbReference type="EMBL" id="JXBC01000003">
    <property type="protein sequence ID" value="KIU11625.1"/>
    <property type="molecule type" value="Genomic_DNA"/>
</dbReference>
<feature type="transmembrane region" description="Helical" evidence="2">
    <location>
        <begin position="31"/>
        <end position="49"/>
    </location>
</feature>
<dbReference type="EMBL" id="LJZV01000012">
    <property type="protein sequence ID" value="KZD91702.1"/>
    <property type="molecule type" value="Genomic_DNA"/>
</dbReference>
<dbReference type="Proteomes" id="UP001229422">
    <property type="component" value="Chromosome"/>
</dbReference>
<evidence type="ECO:0000313" key="5">
    <source>
        <dbReference type="EMBL" id="MBO3792897.1"/>
    </source>
</evidence>
<dbReference type="PATRIC" id="fig|1423.134.peg.466"/>
<evidence type="ECO:0000313" key="8">
    <source>
        <dbReference type="Proteomes" id="UP000032247"/>
    </source>
</evidence>
<keyword evidence="2" id="KW-1133">Transmembrane helix</keyword>
<dbReference type="Proteomes" id="UP000665181">
    <property type="component" value="Unassembled WGS sequence"/>
</dbReference>
<dbReference type="RefSeq" id="WP_003226367.1">
    <property type="nucleotide sequence ID" value="NZ_AP024621.1"/>
</dbReference>
<evidence type="ECO:0000256" key="2">
    <source>
        <dbReference type="SAM" id="Phobius"/>
    </source>
</evidence>
<dbReference type="InterPro" id="IPR048110">
    <property type="entry name" value="SA1362/YqhP-like"/>
</dbReference>
<sequence>MNHRVQPIIAVLIALGAFGFLYVLVTNPGEMAKMAVTVIVAGIIIYFIVKYVMNRNAGSEGAAFKKAAKQSRRRMKEQKAKHRAGHKGRVSHLRSVPSASKPKPMILKKKSQTQLTVIEGKKNKKKNRALF</sequence>
<dbReference type="EMBL" id="JAGFPW010000001">
    <property type="protein sequence ID" value="MBO3792897.1"/>
    <property type="molecule type" value="Genomic_DNA"/>
</dbReference>
<feature type="region of interest" description="Disordered" evidence="1">
    <location>
        <begin position="62"/>
        <end position="131"/>
    </location>
</feature>
<dbReference type="Proteomes" id="UP001214898">
    <property type="component" value="Chromosome"/>
</dbReference>
<dbReference type="STRING" id="483913.AN935_12115"/>
<dbReference type="OMA" id="FAHPTVL"/>
<dbReference type="GeneID" id="76978858"/>
<keyword evidence="2" id="KW-0812">Transmembrane</keyword>
<feature type="transmembrane region" description="Helical" evidence="2">
    <location>
        <begin position="7"/>
        <end position="25"/>
    </location>
</feature>
<protein>
    <submittedName>
        <fullName evidence="6">SA1362 family protein</fullName>
    </submittedName>
</protein>
<reference evidence="4 9" key="2">
    <citation type="submission" date="2015-09" db="EMBL/GenBank/DDBJ databases">
        <title>Spore heat resistance.</title>
        <authorList>
            <person name="Boekhorst J."/>
            <person name="Berendsen E.M."/>
            <person name="Wells-Bennik M.H."/>
            <person name="Kuipers O.P."/>
        </authorList>
    </citation>
    <scope>NUCLEOTIDE SEQUENCE [LARGE SCALE GENOMIC DNA]</scope>
    <source>
        <strain evidence="4 9">B4122</strain>
    </source>
</reference>
<dbReference type="SMR" id="A0A063X7X8"/>
<feature type="compositionally biased region" description="Basic residues" evidence="1">
    <location>
        <begin position="122"/>
        <end position="131"/>
    </location>
</feature>
<reference evidence="6" key="4">
    <citation type="submission" date="2023-03" db="EMBL/GenBank/DDBJ databases">
        <title>Complete genome sequences of 52 Bacillus and Priestia strains isolated from West-African fermentations and 26 reference strains from the DSMZ collection.</title>
        <authorList>
            <person name="Wiedenbein E.S."/>
            <person name="Canoy T.S."/>
            <person name="Hui Y."/>
            <person name="Parkouda C."/>
            <person name="Dawende C."/>
            <person name="Ametefe E."/>
            <person name="Jespersen L."/>
            <person name="Nielsen D.S."/>
        </authorList>
    </citation>
    <scope>NUCLEOTIDE SEQUENCE</scope>
    <source>
        <strain evidence="6">PRO56</strain>
    </source>
</reference>
<dbReference type="AlphaFoldDB" id="A0A063X7X8"/>
<dbReference type="EMBL" id="CP125292">
    <property type="protein sequence ID" value="WHM22032.1"/>
    <property type="molecule type" value="Genomic_DNA"/>
</dbReference>
<dbReference type="OrthoDB" id="2989424at2"/>
<evidence type="ECO:0000313" key="3">
    <source>
        <dbReference type="EMBL" id="KIU11625.1"/>
    </source>
</evidence>
<reference evidence="5" key="3">
    <citation type="submission" date="2021-03" db="EMBL/GenBank/DDBJ databases">
        <title>Isolation of Bacillus subtilis from fermented food sample.</title>
        <authorList>
            <person name="Lakshmanan V."/>
            <person name="Athira K."/>
            <person name="Rajagopal K."/>
        </authorList>
    </citation>
    <scope>NUCLEOTIDE SEQUENCE</scope>
    <source>
        <strain evidence="5">S1</strain>
    </source>
</reference>